<dbReference type="PRINTS" id="PR00364">
    <property type="entry name" value="DISEASERSIST"/>
</dbReference>
<dbReference type="InterPro" id="IPR005158">
    <property type="entry name" value="BTAD"/>
</dbReference>
<dbReference type="EMBL" id="BAAAUD010000025">
    <property type="protein sequence ID" value="GAA2939059.1"/>
    <property type="molecule type" value="Genomic_DNA"/>
</dbReference>
<evidence type="ECO:0000313" key="9">
    <source>
        <dbReference type="Proteomes" id="UP001500403"/>
    </source>
</evidence>
<keyword evidence="2" id="KW-0902">Two-component regulatory system</keyword>
<dbReference type="InterPro" id="IPR027417">
    <property type="entry name" value="P-loop_NTPase"/>
</dbReference>
<dbReference type="SUPFAM" id="SSF52540">
    <property type="entry name" value="P-loop containing nucleoside triphosphate hydrolases"/>
    <property type="match status" value="1"/>
</dbReference>
<dbReference type="InterPro" id="IPR051677">
    <property type="entry name" value="AfsR-DnrI-RedD_regulator"/>
</dbReference>
<dbReference type="Gene3D" id="3.40.50.300">
    <property type="entry name" value="P-loop containing nucleotide triphosphate hydrolases"/>
    <property type="match status" value="1"/>
</dbReference>
<keyword evidence="9" id="KW-1185">Reference proteome</keyword>
<dbReference type="InterPro" id="IPR001867">
    <property type="entry name" value="OmpR/PhoB-type_DNA-bd"/>
</dbReference>
<dbReference type="PANTHER" id="PTHR35807:SF1">
    <property type="entry name" value="TRANSCRIPTIONAL REGULATOR REDD"/>
    <property type="match status" value="1"/>
</dbReference>
<evidence type="ECO:0000256" key="4">
    <source>
        <dbReference type="ARBA" id="ARBA00023125"/>
    </source>
</evidence>
<evidence type="ECO:0000256" key="6">
    <source>
        <dbReference type="PROSITE-ProRule" id="PRU01091"/>
    </source>
</evidence>
<dbReference type="CDD" id="cd15831">
    <property type="entry name" value="BTAD"/>
    <property type="match status" value="1"/>
</dbReference>
<dbReference type="SMART" id="SM00862">
    <property type="entry name" value="Trans_reg_C"/>
    <property type="match status" value="1"/>
</dbReference>
<dbReference type="SUPFAM" id="SSF48452">
    <property type="entry name" value="TPR-like"/>
    <property type="match status" value="2"/>
</dbReference>
<protein>
    <recommendedName>
        <fullName evidence="7">OmpR/PhoB-type domain-containing protein</fullName>
    </recommendedName>
</protein>
<dbReference type="Pfam" id="PF00486">
    <property type="entry name" value="Trans_reg_C"/>
    <property type="match status" value="1"/>
</dbReference>
<proteinExistence type="inferred from homology"/>
<keyword evidence="4 6" id="KW-0238">DNA-binding</keyword>
<keyword evidence="5" id="KW-0804">Transcription</keyword>
<evidence type="ECO:0000256" key="1">
    <source>
        <dbReference type="ARBA" id="ARBA00005820"/>
    </source>
</evidence>
<dbReference type="PROSITE" id="PS51755">
    <property type="entry name" value="OMPR_PHOB"/>
    <property type="match status" value="1"/>
</dbReference>
<dbReference type="InterPro" id="IPR016032">
    <property type="entry name" value="Sig_transdc_resp-reg_C-effctor"/>
</dbReference>
<gene>
    <name evidence="8" type="ORF">GCM10010446_25570</name>
</gene>
<dbReference type="Gene3D" id="1.25.40.10">
    <property type="entry name" value="Tetratricopeptide repeat domain"/>
    <property type="match status" value="2"/>
</dbReference>
<evidence type="ECO:0000256" key="5">
    <source>
        <dbReference type="ARBA" id="ARBA00023163"/>
    </source>
</evidence>
<evidence type="ECO:0000256" key="3">
    <source>
        <dbReference type="ARBA" id="ARBA00023015"/>
    </source>
</evidence>
<dbReference type="Gene3D" id="1.10.10.10">
    <property type="entry name" value="Winged helix-like DNA-binding domain superfamily/Winged helix DNA-binding domain"/>
    <property type="match status" value="1"/>
</dbReference>
<evidence type="ECO:0000256" key="2">
    <source>
        <dbReference type="ARBA" id="ARBA00023012"/>
    </source>
</evidence>
<dbReference type="InterPro" id="IPR036388">
    <property type="entry name" value="WH-like_DNA-bd_sf"/>
</dbReference>
<keyword evidence="3" id="KW-0805">Transcription regulation</keyword>
<dbReference type="InterPro" id="IPR003593">
    <property type="entry name" value="AAA+_ATPase"/>
</dbReference>
<dbReference type="Pfam" id="PF03704">
    <property type="entry name" value="BTAD"/>
    <property type="match status" value="1"/>
</dbReference>
<evidence type="ECO:0000313" key="8">
    <source>
        <dbReference type="EMBL" id="GAA2939059.1"/>
    </source>
</evidence>
<dbReference type="Pfam" id="PF00931">
    <property type="entry name" value="NB-ARC"/>
    <property type="match status" value="1"/>
</dbReference>
<name>A0ABP6JN73_9ACTN</name>
<organism evidence="8 9">
    <name type="scientific">Streptomyces enissocaesilis</name>
    <dbReference type="NCBI Taxonomy" id="332589"/>
    <lineage>
        <taxon>Bacteria</taxon>
        <taxon>Bacillati</taxon>
        <taxon>Actinomycetota</taxon>
        <taxon>Actinomycetes</taxon>
        <taxon>Kitasatosporales</taxon>
        <taxon>Streptomycetaceae</taxon>
        <taxon>Streptomyces</taxon>
        <taxon>Streptomyces rochei group</taxon>
    </lineage>
</organism>
<comment type="caution">
    <text evidence="8">The sequence shown here is derived from an EMBL/GenBank/DDBJ whole genome shotgun (WGS) entry which is preliminary data.</text>
</comment>
<feature type="DNA-binding region" description="OmpR/PhoB-type" evidence="6">
    <location>
        <begin position="1"/>
        <end position="89"/>
    </location>
</feature>
<dbReference type="Proteomes" id="UP001500403">
    <property type="component" value="Unassembled WGS sequence"/>
</dbReference>
<dbReference type="InterPro" id="IPR011990">
    <property type="entry name" value="TPR-like_helical_dom_sf"/>
</dbReference>
<dbReference type="PANTHER" id="PTHR35807">
    <property type="entry name" value="TRANSCRIPTIONAL REGULATOR REDD-RELATED"/>
    <property type="match status" value="1"/>
</dbReference>
<reference evidence="9" key="1">
    <citation type="journal article" date="2019" name="Int. J. Syst. Evol. Microbiol.">
        <title>The Global Catalogue of Microorganisms (GCM) 10K type strain sequencing project: providing services to taxonomists for standard genome sequencing and annotation.</title>
        <authorList>
            <consortium name="The Broad Institute Genomics Platform"/>
            <consortium name="The Broad Institute Genome Sequencing Center for Infectious Disease"/>
            <person name="Wu L."/>
            <person name="Ma J."/>
        </authorList>
    </citation>
    <scope>NUCLEOTIDE SEQUENCE [LARGE SCALE GENOMIC DNA]</scope>
    <source>
        <strain evidence="9">JCM 9088</strain>
    </source>
</reference>
<dbReference type="SMART" id="SM00382">
    <property type="entry name" value="AAA"/>
    <property type="match status" value="1"/>
</dbReference>
<feature type="domain" description="OmpR/PhoB-type" evidence="7">
    <location>
        <begin position="1"/>
        <end position="89"/>
    </location>
</feature>
<evidence type="ECO:0000259" key="7">
    <source>
        <dbReference type="PROSITE" id="PS51755"/>
    </source>
</evidence>
<sequence>MLGPVRMSPRTPSAAKPRAVLATLLMNINAVVSTHTLIDELWSTGPPRTAATTLQVYVSQLRKALLEGGGAEAGRQPLLTRPPGYLIEVAADDLDLTVFESLRTEGRAAYARRDYDDASHLLGRALGLWTGPALSGIPHGPSLETSAIRLGELRAEVLEQRISADLRLGRHQELVGELMALAHEHPLRETLHCHLMVALYRVGRQSDALRVYQQARRSLVEELGVEPGPVLSRLLERVLASDPSLAWRGDPAVGGSRTGTGGRHADAVDWLPPALADFAGRTDQLAVGTRFLSGRASGLGRVLALAGRAGSGKTTLAVQLAHEATGLFPDGRILVTLRDAGGRAMEPGGVMAALLRRLRGPAAPEAAGRPPASEAELADLLHGRTEGRKLLLLLDDAVSEAQVRPVLSAAPDATVIVTSRRALGALDGVQHFVLEVLSRQDAEQLLVACGGPRMSEDPEAVSEIALLCGNLPLALRVAAAGLAARPHWTAAGLARRLRDERTRLAALRLGDLDVRSSLLTAYQDVGEEERHTFRALGLAPLPDFALWSAAALLGTDLPTAERRTEELVRAHLLEGRRRPGRLAPVRYGFHSLLRALALEVQAAEDVTHGARAAATERLCRAFLSLARHADAQLAPGRDLLVFETEPLAGVSPETLVGTAPLLWFQEEATGLLEAVRQAHAAGLWQLCCALASASAGYYEANALWDDWESGHELALDAARRAGDAHAEAVVLRSLGDLAWQRHQSSLAIDRYRLARHLFTGRGDRLAADRCLSGEADVLLGLGRAAHAGQGYAGALPAGRADDDARGAAQALRGLALVALREGRPGEALGLLGECETAAGDAGDERWREYARRTAASVRAAVDAGGDAEQLARMPLEVRPGVWLFVPAPAVRRAA</sequence>
<dbReference type="SUPFAM" id="SSF46894">
    <property type="entry name" value="C-terminal effector domain of the bipartite response regulators"/>
    <property type="match status" value="1"/>
</dbReference>
<comment type="similarity">
    <text evidence="1">Belongs to the AfsR/DnrI/RedD regulatory family.</text>
</comment>
<dbReference type="SMART" id="SM01043">
    <property type="entry name" value="BTAD"/>
    <property type="match status" value="1"/>
</dbReference>
<dbReference type="InterPro" id="IPR002182">
    <property type="entry name" value="NB-ARC"/>
</dbReference>
<accession>A0ABP6JN73</accession>